<dbReference type="PANTHER" id="PTHR21724:SF0">
    <property type="entry name" value="SHKT DOMAIN-CONTAINING PROTEIN"/>
    <property type="match status" value="1"/>
</dbReference>
<keyword evidence="5" id="KW-1185">Reference proteome</keyword>
<evidence type="ECO:0000313" key="5">
    <source>
        <dbReference type="Proteomes" id="UP000050761"/>
    </source>
</evidence>
<evidence type="ECO:0000259" key="3">
    <source>
        <dbReference type="PROSITE" id="PS51670"/>
    </source>
</evidence>
<sequence length="236" mass="24879">MFRILIASLAVVSSVSAAFTDGNCTNGLTFTGVSTMCDDLYSPPACTMLFGVAAIAGSTTDRDAKCNTDANGISEEVKQLAIATCPKHCGYCCESPAYKCDNVDFPRVKCSTITQTQCNDPTWRTIIAEDCPNVCGFCLTGGCVDSAVDCSNDPSICRQVDMQSFVKLNCQRTCGYCTTSSTSVSTTTVAGTSVTCASAVNANANCATWIRNGFCTSTFYTTAQKRAQCARSCGLC</sequence>
<comment type="caution">
    <text evidence="1">Lacks conserved residue(s) required for the propagation of feature annotation.</text>
</comment>
<dbReference type="Pfam" id="PF01549">
    <property type="entry name" value="ShK"/>
    <property type="match status" value="3"/>
</dbReference>
<accession>A0A183G7D5</accession>
<proteinExistence type="predicted"/>
<evidence type="ECO:0000256" key="1">
    <source>
        <dbReference type="PROSITE-ProRule" id="PRU01005"/>
    </source>
</evidence>
<dbReference type="Proteomes" id="UP000050761">
    <property type="component" value="Unassembled WGS sequence"/>
</dbReference>
<dbReference type="Gene3D" id="1.10.10.1870">
    <property type="entry name" value="ShTK domain-like"/>
    <property type="match status" value="1"/>
</dbReference>
<feature type="chain" id="PRO_5044551901" evidence="2">
    <location>
        <begin position="18"/>
        <end position="236"/>
    </location>
</feature>
<dbReference type="PROSITE" id="PS51670">
    <property type="entry name" value="SHKT"/>
    <property type="match status" value="1"/>
</dbReference>
<feature type="domain" description="ShKT" evidence="3">
    <location>
        <begin position="196"/>
        <end position="236"/>
    </location>
</feature>
<gene>
    <name evidence="4" type="ORF">HPBE_LOCUS17686</name>
</gene>
<dbReference type="PANTHER" id="PTHR21724">
    <property type="entry name" value="SHKT DOMAIN-CONTAINING PROTEIN"/>
    <property type="match status" value="1"/>
</dbReference>
<dbReference type="InterPro" id="IPR003582">
    <property type="entry name" value="ShKT_dom"/>
</dbReference>
<evidence type="ECO:0000256" key="2">
    <source>
        <dbReference type="SAM" id="SignalP"/>
    </source>
</evidence>
<reference evidence="4 5" key="1">
    <citation type="submission" date="2018-11" db="EMBL/GenBank/DDBJ databases">
        <authorList>
            <consortium name="Pathogen Informatics"/>
        </authorList>
    </citation>
    <scope>NUCLEOTIDE SEQUENCE [LARGE SCALE GENOMIC DNA]</scope>
</reference>
<protein>
    <submittedName>
        <fullName evidence="6">ShKT domain-containing protein</fullName>
    </submittedName>
</protein>
<dbReference type="AlphaFoldDB" id="A0A183G7D5"/>
<dbReference type="Gene3D" id="1.10.10.1940">
    <property type="match status" value="2"/>
</dbReference>
<evidence type="ECO:0000313" key="6">
    <source>
        <dbReference type="WBParaSite" id="HPBE_0001768701-mRNA-1"/>
    </source>
</evidence>
<keyword evidence="2" id="KW-0732">Signal</keyword>
<feature type="signal peptide" evidence="2">
    <location>
        <begin position="1"/>
        <end position="17"/>
    </location>
</feature>
<evidence type="ECO:0000313" key="4">
    <source>
        <dbReference type="EMBL" id="VDP09598.1"/>
    </source>
</evidence>
<dbReference type="WBParaSite" id="HPBE_0001768701-mRNA-1">
    <property type="protein sequence ID" value="HPBE_0001768701-mRNA-1"/>
    <property type="gene ID" value="HPBE_0001768701"/>
</dbReference>
<name>A0A183G7D5_HELPZ</name>
<dbReference type="EMBL" id="UZAH01030181">
    <property type="protein sequence ID" value="VDP09598.1"/>
    <property type="molecule type" value="Genomic_DNA"/>
</dbReference>
<dbReference type="OrthoDB" id="5813795at2759"/>
<reference evidence="6" key="2">
    <citation type="submission" date="2019-09" db="UniProtKB">
        <authorList>
            <consortium name="WormBaseParasite"/>
        </authorList>
    </citation>
    <scope>IDENTIFICATION</scope>
</reference>
<dbReference type="SMART" id="SM00254">
    <property type="entry name" value="ShKT"/>
    <property type="match status" value="4"/>
</dbReference>
<organism evidence="5 6">
    <name type="scientific">Heligmosomoides polygyrus</name>
    <name type="common">Parasitic roundworm</name>
    <dbReference type="NCBI Taxonomy" id="6339"/>
    <lineage>
        <taxon>Eukaryota</taxon>
        <taxon>Metazoa</taxon>
        <taxon>Ecdysozoa</taxon>
        <taxon>Nematoda</taxon>
        <taxon>Chromadorea</taxon>
        <taxon>Rhabditida</taxon>
        <taxon>Rhabditina</taxon>
        <taxon>Rhabditomorpha</taxon>
        <taxon>Strongyloidea</taxon>
        <taxon>Heligmosomidae</taxon>
        <taxon>Heligmosomoides</taxon>
    </lineage>
</organism>
<accession>A0A3P8BIQ1</accession>